<dbReference type="Gene3D" id="3.50.50.60">
    <property type="entry name" value="FAD/NAD(P)-binding domain"/>
    <property type="match status" value="1"/>
</dbReference>
<evidence type="ECO:0000259" key="2">
    <source>
        <dbReference type="Pfam" id="PF01266"/>
    </source>
</evidence>
<dbReference type="SUPFAM" id="SSF51905">
    <property type="entry name" value="FAD/NAD(P)-binding domain"/>
    <property type="match status" value="1"/>
</dbReference>
<dbReference type="EMBL" id="QGDQ01000025">
    <property type="protein sequence ID" value="PWJ49545.1"/>
    <property type="molecule type" value="Genomic_DNA"/>
</dbReference>
<feature type="domain" description="FAD dependent oxidoreductase" evidence="2">
    <location>
        <begin position="29"/>
        <end position="394"/>
    </location>
</feature>
<dbReference type="InterPro" id="IPR006076">
    <property type="entry name" value="FAD-dep_OxRdtase"/>
</dbReference>
<sequence>MPSTQPPSPSWRSGITDVGAGGGAAVVVDVVVVGAGIVGAAVARALAVGGARVVVVERGQAAGGTSGSGEGNLLVSDKGPGAELAMAQRAHELWPALARELTEELRAGLPGGFPDLELEPKGGLVVATTAAGANALRTFAATQRPAGVRAVELDADGTRALEPALTPEVACAVHYPDDAQVQPVAATEALLASARQHGASVLTGAEVTAPLLAGGRLAGVRTTRGDVAAGAVVVAAGPWSGEVSARLGAALAVLPRRGVILVTTRQPHLVHRKVYDADYVGAVSSGDADLQTSTVVESTAAGTILIGSSRERVGFDASLRVDVLRRLALGALTLFPALAGVPVMRSYGGFRPYVPDHLPVVGEDPRLPGLWHATGHEGAGIGLAPATGELLADLLLGRTPSLDAAAFSPARAGLLDGQAASAGAA</sequence>
<dbReference type="Gene3D" id="3.30.9.10">
    <property type="entry name" value="D-Amino Acid Oxidase, subunit A, domain 2"/>
    <property type="match status" value="1"/>
</dbReference>
<dbReference type="PANTHER" id="PTHR13847">
    <property type="entry name" value="SARCOSINE DEHYDROGENASE-RELATED"/>
    <property type="match status" value="1"/>
</dbReference>
<name>A0A315ZVK8_9ACTN</name>
<protein>
    <submittedName>
        <fullName evidence="3">Glycine/D-amino acid oxidase-like deaminating enzyme</fullName>
    </submittedName>
</protein>
<evidence type="ECO:0000313" key="3">
    <source>
        <dbReference type="EMBL" id="PWJ49545.1"/>
    </source>
</evidence>
<organism evidence="3 4">
    <name type="scientific">Quadrisphaera granulorum</name>
    <dbReference type="NCBI Taxonomy" id="317664"/>
    <lineage>
        <taxon>Bacteria</taxon>
        <taxon>Bacillati</taxon>
        <taxon>Actinomycetota</taxon>
        <taxon>Actinomycetes</taxon>
        <taxon>Kineosporiales</taxon>
        <taxon>Kineosporiaceae</taxon>
        <taxon>Quadrisphaera</taxon>
    </lineage>
</organism>
<dbReference type="Pfam" id="PF01266">
    <property type="entry name" value="DAO"/>
    <property type="match status" value="1"/>
</dbReference>
<dbReference type="PANTHER" id="PTHR13847:SF287">
    <property type="entry name" value="FAD-DEPENDENT OXIDOREDUCTASE DOMAIN-CONTAINING PROTEIN 1"/>
    <property type="match status" value="1"/>
</dbReference>
<dbReference type="GO" id="GO:0016491">
    <property type="term" value="F:oxidoreductase activity"/>
    <property type="evidence" value="ECO:0007669"/>
    <property type="project" value="UniProtKB-KW"/>
</dbReference>
<evidence type="ECO:0000313" key="4">
    <source>
        <dbReference type="Proteomes" id="UP000245469"/>
    </source>
</evidence>
<dbReference type="GO" id="GO:0005737">
    <property type="term" value="C:cytoplasm"/>
    <property type="evidence" value="ECO:0007669"/>
    <property type="project" value="TreeGrafter"/>
</dbReference>
<keyword evidence="1" id="KW-0560">Oxidoreductase</keyword>
<dbReference type="AlphaFoldDB" id="A0A315ZVK8"/>
<gene>
    <name evidence="3" type="ORF">BXY45_12512</name>
</gene>
<reference evidence="3 4" key="1">
    <citation type="submission" date="2018-03" db="EMBL/GenBank/DDBJ databases">
        <title>Genomic Encyclopedia of Archaeal and Bacterial Type Strains, Phase II (KMG-II): from individual species to whole genera.</title>
        <authorList>
            <person name="Goeker M."/>
        </authorList>
    </citation>
    <scope>NUCLEOTIDE SEQUENCE [LARGE SCALE GENOMIC DNA]</scope>
    <source>
        <strain evidence="3 4">DSM 44889</strain>
    </source>
</reference>
<keyword evidence="4" id="KW-1185">Reference proteome</keyword>
<dbReference type="RefSeq" id="WP_109775768.1">
    <property type="nucleotide sequence ID" value="NZ_QGDQ01000025.1"/>
</dbReference>
<evidence type="ECO:0000256" key="1">
    <source>
        <dbReference type="ARBA" id="ARBA00023002"/>
    </source>
</evidence>
<proteinExistence type="predicted"/>
<dbReference type="SUPFAM" id="SSF54373">
    <property type="entry name" value="FAD-linked reductases, C-terminal domain"/>
    <property type="match status" value="1"/>
</dbReference>
<dbReference type="Proteomes" id="UP000245469">
    <property type="component" value="Unassembled WGS sequence"/>
</dbReference>
<accession>A0A315ZVK8</accession>
<dbReference type="InterPro" id="IPR036188">
    <property type="entry name" value="FAD/NAD-bd_sf"/>
</dbReference>
<dbReference type="OrthoDB" id="9806257at2"/>
<comment type="caution">
    <text evidence="3">The sequence shown here is derived from an EMBL/GenBank/DDBJ whole genome shotgun (WGS) entry which is preliminary data.</text>
</comment>